<feature type="non-terminal residue" evidence="1">
    <location>
        <position position="63"/>
    </location>
</feature>
<dbReference type="EMBL" id="UYJE01001594">
    <property type="protein sequence ID" value="VDI03391.1"/>
    <property type="molecule type" value="Genomic_DNA"/>
</dbReference>
<protein>
    <submittedName>
        <fullName evidence="1">Uncharacterized protein</fullName>
    </submittedName>
</protein>
<sequence length="63" mass="6709">DTDDLGEEAVSAQAMVSSIINPEVGSEGLKPEVGTTSEGQTILQIPEDLLPIFMPKKDPIKLD</sequence>
<dbReference type="AlphaFoldDB" id="A0A8B6CFW3"/>
<evidence type="ECO:0000313" key="2">
    <source>
        <dbReference type="Proteomes" id="UP000596742"/>
    </source>
</evidence>
<reference evidence="1" key="1">
    <citation type="submission" date="2018-11" db="EMBL/GenBank/DDBJ databases">
        <authorList>
            <person name="Alioto T."/>
            <person name="Alioto T."/>
        </authorList>
    </citation>
    <scope>NUCLEOTIDE SEQUENCE</scope>
</reference>
<keyword evidence="2" id="KW-1185">Reference proteome</keyword>
<dbReference type="Proteomes" id="UP000596742">
    <property type="component" value="Unassembled WGS sequence"/>
</dbReference>
<accession>A0A8B6CFW3</accession>
<proteinExistence type="predicted"/>
<comment type="caution">
    <text evidence="1">The sequence shown here is derived from an EMBL/GenBank/DDBJ whole genome shotgun (WGS) entry which is preliminary data.</text>
</comment>
<evidence type="ECO:0000313" key="1">
    <source>
        <dbReference type="EMBL" id="VDI03391.1"/>
    </source>
</evidence>
<name>A0A8B6CFW3_MYTGA</name>
<gene>
    <name evidence="1" type="ORF">MGAL_10B059063</name>
</gene>
<organism evidence="1 2">
    <name type="scientific">Mytilus galloprovincialis</name>
    <name type="common">Mediterranean mussel</name>
    <dbReference type="NCBI Taxonomy" id="29158"/>
    <lineage>
        <taxon>Eukaryota</taxon>
        <taxon>Metazoa</taxon>
        <taxon>Spiralia</taxon>
        <taxon>Lophotrochozoa</taxon>
        <taxon>Mollusca</taxon>
        <taxon>Bivalvia</taxon>
        <taxon>Autobranchia</taxon>
        <taxon>Pteriomorphia</taxon>
        <taxon>Mytilida</taxon>
        <taxon>Mytiloidea</taxon>
        <taxon>Mytilidae</taxon>
        <taxon>Mytilinae</taxon>
        <taxon>Mytilus</taxon>
    </lineage>
</organism>